<dbReference type="CDD" id="cd14852">
    <property type="entry name" value="LD-carboxypeptidase"/>
    <property type="match status" value="1"/>
</dbReference>
<keyword evidence="2" id="KW-0378">Hydrolase</keyword>
<reference evidence="2" key="1">
    <citation type="journal article" date="2014" name="Int. J. Syst. Evol. Microbiol.">
        <title>Complete genome sequence of Corynebacterium casei LMG S-19264T (=DSM 44701T), isolated from a smear-ripened cheese.</title>
        <authorList>
            <consortium name="US DOE Joint Genome Institute (JGI-PGF)"/>
            <person name="Walter F."/>
            <person name="Albersmeier A."/>
            <person name="Kalinowski J."/>
            <person name="Ruckert C."/>
        </authorList>
    </citation>
    <scope>NUCLEOTIDE SEQUENCE</scope>
    <source>
        <strain evidence="2">CGMCC 1.15758</strain>
    </source>
</reference>
<comment type="caution">
    <text evidence="2">The sequence shown here is derived from an EMBL/GenBank/DDBJ whole genome shotgun (WGS) entry which is preliminary data.</text>
</comment>
<proteinExistence type="predicted"/>
<organism evidence="2 3">
    <name type="scientific">Cysteiniphilum litorale</name>
    <dbReference type="NCBI Taxonomy" id="2056700"/>
    <lineage>
        <taxon>Bacteria</taxon>
        <taxon>Pseudomonadati</taxon>
        <taxon>Pseudomonadota</taxon>
        <taxon>Gammaproteobacteria</taxon>
        <taxon>Thiotrichales</taxon>
        <taxon>Fastidiosibacteraceae</taxon>
        <taxon>Cysteiniphilum</taxon>
    </lineage>
</organism>
<dbReference type="InterPro" id="IPR052179">
    <property type="entry name" value="DD-CPase-like"/>
</dbReference>
<gene>
    <name evidence="2" type="primary">vanY</name>
    <name evidence="2" type="ORF">GCM10010995_00460</name>
</gene>
<keyword evidence="2" id="KW-0645">Protease</keyword>
<dbReference type="SUPFAM" id="SSF55166">
    <property type="entry name" value="Hedgehog/DD-peptidase"/>
    <property type="match status" value="1"/>
</dbReference>
<evidence type="ECO:0000313" key="2">
    <source>
        <dbReference type="EMBL" id="GGF87017.1"/>
    </source>
</evidence>
<dbReference type="OrthoDB" id="9792074at2"/>
<feature type="domain" description="D-alanyl-D-alanine carboxypeptidase-like core" evidence="1">
    <location>
        <begin position="49"/>
        <end position="174"/>
    </location>
</feature>
<keyword evidence="2" id="KW-0121">Carboxypeptidase</keyword>
<dbReference type="PANTHER" id="PTHR34385:SF1">
    <property type="entry name" value="PEPTIDOGLYCAN L-ALANYL-D-GLUTAMATE ENDOPEPTIDASE CWLK"/>
    <property type="match status" value="1"/>
</dbReference>
<keyword evidence="3" id="KW-1185">Reference proteome</keyword>
<dbReference type="AlphaFoldDB" id="A0A8J2Z253"/>
<evidence type="ECO:0000313" key="3">
    <source>
        <dbReference type="Proteomes" id="UP000636949"/>
    </source>
</evidence>
<dbReference type="RefSeq" id="WP_117001335.1">
    <property type="nucleotide sequence ID" value="NZ_BMJS01000001.1"/>
</dbReference>
<dbReference type="EMBL" id="BMJS01000001">
    <property type="protein sequence ID" value="GGF87017.1"/>
    <property type="molecule type" value="Genomic_DNA"/>
</dbReference>
<dbReference type="InterPro" id="IPR003709">
    <property type="entry name" value="VanY-like_core_dom"/>
</dbReference>
<dbReference type="GO" id="GO:0004180">
    <property type="term" value="F:carboxypeptidase activity"/>
    <property type="evidence" value="ECO:0007669"/>
    <property type="project" value="UniProtKB-KW"/>
</dbReference>
<accession>A0A8J2Z253</accession>
<dbReference type="Pfam" id="PF02557">
    <property type="entry name" value="VanY"/>
    <property type="match status" value="1"/>
</dbReference>
<dbReference type="GO" id="GO:0006508">
    <property type="term" value="P:proteolysis"/>
    <property type="evidence" value="ECO:0007669"/>
    <property type="project" value="InterPro"/>
</dbReference>
<dbReference type="InterPro" id="IPR058193">
    <property type="entry name" value="VanY/YodJ_core_dom"/>
</dbReference>
<sequence length="176" mass="20369">MPNNHQKLESAYAILPIAFAENNKQPFFQECSESTLICGGKDVFNRDYYMQHEAYHAWLKMQQSASQDGVNLMIISAFRSYLYQANIILNKLNKGLLLEDILKVSALPGFSEHHTGCALDFTSDEESEVLTEGFEQTKAFKWLTKHASKFHFSLSYPQDNTYGFIYEPWHWCYKTS</sequence>
<reference evidence="2" key="2">
    <citation type="submission" date="2020-09" db="EMBL/GenBank/DDBJ databases">
        <authorList>
            <person name="Sun Q."/>
            <person name="Zhou Y."/>
        </authorList>
    </citation>
    <scope>NUCLEOTIDE SEQUENCE</scope>
    <source>
        <strain evidence="2">CGMCC 1.15758</strain>
    </source>
</reference>
<name>A0A8J2Z253_9GAMM</name>
<dbReference type="PANTHER" id="PTHR34385">
    <property type="entry name" value="D-ALANYL-D-ALANINE CARBOXYPEPTIDASE"/>
    <property type="match status" value="1"/>
</dbReference>
<dbReference type="InterPro" id="IPR009045">
    <property type="entry name" value="Zn_M74/Hedgehog-like"/>
</dbReference>
<dbReference type="Gene3D" id="3.30.1380.10">
    <property type="match status" value="1"/>
</dbReference>
<protein>
    <submittedName>
        <fullName evidence="2">D-alanyl-D-alanine carboxypeptidase</fullName>
    </submittedName>
</protein>
<dbReference type="Proteomes" id="UP000636949">
    <property type="component" value="Unassembled WGS sequence"/>
</dbReference>
<evidence type="ECO:0000259" key="1">
    <source>
        <dbReference type="Pfam" id="PF02557"/>
    </source>
</evidence>